<sequence>MEPSEDTHIVSARKTVGFELPNYTQSPNVLFDDLLPVMSNAELRVTLVLIRLTFGWHRERSDKMSNKEIAKLAGISPNSAKTGISEGMRRGTIKRYKAKDELNREVFRYGLRLATGISTEEFVRERKTPVSLAPDDVQPGSRSQILATSKFARMTRPYSQILAICPVTSYGQILATSYKEQRNILVKRKKKRETLLASGLPDHRNTSLFPWRMSRAKTPLAWKANPGPHGPHSPVRRSGRWGHGKSSRGP</sequence>
<dbReference type="Proteomes" id="UP001596317">
    <property type="component" value="Unassembled WGS sequence"/>
</dbReference>
<evidence type="ECO:0000313" key="3">
    <source>
        <dbReference type="Proteomes" id="UP001596317"/>
    </source>
</evidence>
<dbReference type="Gene3D" id="1.10.10.10">
    <property type="entry name" value="Winged helix-like DNA-binding domain superfamily/Winged helix DNA-binding domain"/>
    <property type="match status" value="1"/>
</dbReference>
<comment type="caution">
    <text evidence="2">The sequence shown here is derived from an EMBL/GenBank/DDBJ whole genome shotgun (WGS) entry which is preliminary data.</text>
</comment>
<evidence type="ECO:0000256" key="1">
    <source>
        <dbReference type="SAM" id="MobiDB-lite"/>
    </source>
</evidence>
<feature type="compositionally biased region" description="Basic residues" evidence="1">
    <location>
        <begin position="234"/>
        <end position="250"/>
    </location>
</feature>
<evidence type="ECO:0000313" key="2">
    <source>
        <dbReference type="EMBL" id="MFC6662930.1"/>
    </source>
</evidence>
<accession>A0ABW1ZRW9</accession>
<protein>
    <recommendedName>
        <fullName evidence="4">Bacteriophage lambda Replication protein O N-terminal domain-containing protein</fullName>
    </recommendedName>
</protein>
<gene>
    <name evidence="2" type="ORF">ACFP90_23080</name>
</gene>
<reference evidence="3" key="1">
    <citation type="journal article" date="2019" name="Int. J. Syst. Evol. Microbiol.">
        <title>The Global Catalogue of Microorganisms (GCM) 10K type strain sequencing project: providing services to taxonomists for standard genome sequencing and annotation.</title>
        <authorList>
            <consortium name="The Broad Institute Genomics Platform"/>
            <consortium name="The Broad Institute Genome Sequencing Center for Infectious Disease"/>
            <person name="Wu L."/>
            <person name="Ma J."/>
        </authorList>
    </citation>
    <scope>NUCLEOTIDE SEQUENCE [LARGE SCALE GENOMIC DNA]</scope>
    <source>
        <strain evidence="3">CCUG 63830</strain>
    </source>
</reference>
<keyword evidence="3" id="KW-1185">Reference proteome</keyword>
<evidence type="ECO:0008006" key="4">
    <source>
        <dbReference type="Google" id="ProtNLM"/>
    </source>
</evidence>
<dbReference type="EMBL" id="JBHSWB010000002">
    <property type="protein sequence ID" value="MFC6662930.1"/>
    <property type="molecule type" value="Genomic_DNA"/>
</dbReference>
<organism evidence="2 3">
    <name type="scientific">Deinococcus multiflagellatus</name>
    <dbReference type="NCBI Taxonomy" id="1656887"/>
    <lineage>
        <taxon>Bacteria</taxon>
        <taxon>Thermotogati</taxon>
        <taxon>Deinococcota</taxon>
        <taxon>Deinococci</taxon>
        <taxon>Deinococcales</taxon>
        <taxon>Deinococcaceae</taxon>
        <taxon>Deinococcus</taxon>
    </lineage>
</organism>
<proteinExistence type="predicted"/>
<name>A0ABW1ZRW9_9DEIO</name>
<feature type="region of interest" description="Disordered" evidence="1">
    <location>
        <begin position="219"/>
        <end position="250"/>
    </location>
</feature>
<dbReference type="RefSeq" id="WP_380058840.1">
    <property type="nucleotide sequence ID" value="NZ_JBHSWB010000002.1"/>
</dbReference>
<dbReference type="InterPro" id="IPR036388">
    <property type="entry name" value="WH-like_DNA-bd_sf"/>
</dbReference>